<comment type="subcellular location">
    <subcellularLocation>
        <location evidence="1">Membrane</location>
        <topology evidence="1">Multi-pass membrane protein</topology>
    </subcellularLocation>
</comment>
<dbReference type="NCBIfam" id="NF037976">
    <property type="entry name" value="gtrA_1"/>
    <property type="match status" value="1"/>
</dbReference>
<keyword evidence="2 5" id="KW-0812">Transmembrane</keyword>
<gene>
    <name evidence="7" type="ORF">HNP33_000241</name>
</gene>
<keyword evidence="4 5" id="KW-0472">Membrane</keyword>
<dbReference type="EMBL" id="JACHKZ010000001">
    <property type="protein sequence ID" value="MBB6576193.1"/>
    <property type="molecule type" value="Genomic_DNA"/>
</dbReference>
<feature type="transmembrane region" description="Helical" evidence="5">
    <location>
        <begin position="33"/>
        <end position="54"/>
    </location>
</feature>
<name>A0ABR6RAM4_9BURK</name>
<dbReference type="InterPro" id="IPR007267">
    <property type="entry name" value="GtrA_DPMS_TM"/>
</dbReference>
<evidence type="ECO:0000256" key="3">
    <source>
        <dbReference type="ARBA" id="ARBA00022989"/>
    </source>
</evidence>
<keyword evidence="3 5" id="KW-1133">Transmembrane helix</keyword>
<organism evidence="7 8">
    <name type="scientific">Comamonas odontotermitis</name>
    <dbReference type="NCBI Taxonomy" id="379895"/>
    <lineage>
        <taxon>Bacteria</taxon>
        <taxon>Pseudomonadati</taxon>
        <taxon>Pseudomonadota</taxon>
        <taxon>Betaproteobacteria</taxon>
        <taxon>Burkholderiales</taxon>
        <taxon>Comamonadaceae</taxon>
        <taxon>Comamonas</taxon>
    </lineage>
</organism>
<dbReference type="Proteomes" id="UP000562492">
    <property type="component" value="Unassembled WGS sequence"/>
</dbReference>
<evidence type="ECO:0000256" key="2">
    <source>
        <dbReference type="ARBA" id="ARBA00022692"/>
    </source>
</evidence>
<evidence type="ECO:0000256" key="5">
    <source>
        <dbReference type="SAM" id="Phobius"/>
    </source>
</evidence>
<feature type="transmembrane region" description="Helical" evidence="5">
    <location>
        <begin position="74"/>
        <end position="97"/>
    </location>
</feature>
<reference evidence="7 8" key="1">
    <citation type="submission" date="2020-08" db="EMBL/GenBank/DDBJ databases">
        <title>Functional genomics of gut bacteria from endangered species of beetles.</title>
        <authorList>
            <person name="Carlos-Shanley C."/>
        </authorList>
    </citation>
    <scope>NUCLEOTIDE SEQUENCE [LARGE SCALE GENOMIC DNA]</scope>
    <source>
        <strain evidence="7 8">S00124</strain>
    </source>
</reference>
<keyword evidence="8" id="KW-1185">Reference proteome</keyword>
<evidence type="ECO:0000313" key="7">
    <source>
        <dbReference type="EMBL" id="MBB6576193.1"/>
    </source>
</evidence>
<comment type="caution">
    <text evidence="7">The sequence shown here is derived from an EMBL/GenBank/DDBJ whole genome shotgun (WGS) entry which is preliminary data.</text>
</comment>
<protein>
    <submittedName>
        <fullName evidence="7">Flippase GtrA</fullName>
    </submittedName>
</protein>
<evidence type="ECO:0000256" key="4">
    <source>
        <dbReference type="ARBA" id="ARBA00023136"/>
    </source>
</evidence>
<feature type="domain" description="GtrA/DPMS transmembrane" evidence="6">
    <location>
        <begin position="8"/>
        <end position="129"/>
    </location>
</feature>
<evidence type="ECO:0000259" key="6">
    <source>
        <dbReference type="Pfam" id="PF04138"/>
    </source>
</evidence>
<accession>A0ABR6RAM4</accession>
<evidence type="ECO:0000313" key="8">
    <source>
        <dbReference type="Proteomes" id="UP000562492"/>
    </source>
</evidence>
<proteinExistence type="predicted"/>
<sequence>MMPLALLYTTFAVVSIAANLGSQWLSNQLYGGPYRIALSMLVGTGVGLVVKYALDKRWIFRFQASSAQHEAKTFVLYSLMGVITTFVFWGMEVLFHWLFAGEVMRYVGGLIGLVIGYIIKYMLDKRLVFINKKAVA</sequence>
<dbReference type="Pfam" id="PF04138">
    <property type="entry name" value="GtrA_DPMS_TM"/>
    <property type="match status" value="1"/>
</dbReference>
<feature type="transmembrane region" description="Helical" evidence="5">
    <location>
        <begin position="103"/>
        <end position="123"/>
    </location>
</feature>
<evidence type="ECO:0000256" key="1">
    <source>
        <dbReference type="ARBA" id="ARBA00004141"/>
    </source>
</evidence>